<dbReference type="InterPro" id="IPR005467">
    <property type="entry name" value="His_kinase_dom"/>
</dbReference>
<reference evidence="10" key="1">
    <citation type="submission" date="2019-08" db="EMBL/GenBank/DDBJ databases">
        <authorList>
            <person name="Kucharzyk K."/>
            <person name="Murdoch R.W."/>
            <person name="Higgins S."/>
            <person name="Loffler F."/>
        </authorList>
    </citation>
    <scope>NUCLEOTIDE SEQUENCE</scope>
</reference>
<keyword evidence="7" id="KW-1133">Transmembrane helix</keyword>
<dbReference type="InterPro" id="IPR004358">
    <property type="entry name" value="Sig_transdc_His_kin-like_C"/>
</dbReference>
<evidence type="ECO:0000256" key="4">
    <source>
        <dbReference type="ARBA" id="ARBA00022679"/>
    </source>
</evidence>
<protein>
    <recommendedName>
        <fullName evidence="2">histidine kinase</fullName>
        <ecNumber evidence="2">2.7.13.3</ecNumber>
    </recommendedName>
</protein>
<dbReference type="InterPro" id="IPR003660">
    <property type="entry name" value="HAMP_dom"/>
</dbReference>
<feature type="transmembrane region" description="Helical" evidence="7">
    <location>
        <begin position="9"/>
        <end position="32"/>
    </location>
</feature>
<accession>A0A644W754</accession>
<keyword evidence="4 10" id="KW-0808">Transferase</keyword>
<proteinExistence type="predicted"/>
<dbReference type="InterPro" id="IPR003594">
    <property type="entry name" value="HATPase_dom"/>
</dbReference>
<keyword evidence="7" id="KW-0812">Transmembrane</keyword>
<keyword evidence="5 10" id="KW-0418">Kinase</keyword>
<dbReference type="EC" id="2.7.13.3" evidence="2"/>
<dbReference type="Pfam" id="PF02518">
    <property type="entry name" value="HATPase_c"/>
    <property type="match status" value="1"/>
</dbReference>
<feature type="transmembrane region" description="Helical" evidence="7">
    <location>
        <begin position="184"/>
        <end position="207"/>
    </location>
</feature>
<dbReference type="PROSITE" id="PS50109">
    <property type="entry name" value="HIS_KIN"/>
    <property type="match status" value="1"/>
</dbReference>
<dbReference type="CDD" id="cd00075">
    <property type="entry name" value="HATPase"/>
    <property type="match status" value="1"/>
</dbReference>
<evidence type="ECO:0000256" key="3">
    <source>
        <dbReference type="ARBA" id="ARBA00022553"/>
    </source>
</evidence>
<dbReference type="PRINTS" id="PR00344">
    <property type="entry name" value="BCTRLSENSOR"/>
</dbReference>
<dbReference type="SMART" id="SM00387">
    <property type="entry name" value="HATPase_c"/>
    <property type="match status" value="1"/>
</dbReference>
<dbReference type="PANTHER" id="PTHR45453:SF1">
    <property type="entry name" value="PHOSPHATE REGULON SENSOR PROTEIN PHOR"/>
    <property type="match status" value="1"/>
</dbReference>
<comment type="caution">
    <text evidence="10">The sequence shown here is derived from an EMBL/GenBank/DDBJ whole genome shotgun (WGS) entry which is preliminary data.</text>
</comment>
<dbReference type="GO" id="GO:0004721">
    <property type="term" value="F:phosphoprotein phosphatase activity"/>
    <property type="evidence" value="ECO:0007669"/>
    <property type="project" value="TreeGrafter"/>
</dbReference>
<dbReference type="SUPFAM" id="SSF55874">
    <property type="entry name" value="ATPase domain of HSP90 chaperone/DNA topoisomerase II/histidine kinase"/>
    <property type="match status" value="1"/>
</dbReference>
<dbReference type="SUPFAM" id="SSF47384">
    <property type="entry name" value="Homodimeric domain of signal transducing histidine kinase"/>
    <property type="match status" value="1"/>
</dbReference>
<dbReference type="CDD" id="cd00082">
    <property type="entry name" value="HisKA"/>
    <property type="match status" value="1"/>
</dbReference>
<dbReference type="InterPro" id="IPR036097">
    <property type="entry name" value="HisK_dim/P_sf"/>
</dbReference>
<name>A0A644W754_9ZZZZ</name>
<dbReference type="AlphaFoldDB" id="A0A644W754"/>
<dbReference type="GO" id="GO:0000155">
    <property type="term" value="F:phosphorelay sensor kinase activity"/>
    <property type="evidence" value="ECO:0007669"/>
    <property type="project" value="InterPro"/>
</dbReference>
<comment type="catalytic activity">
    <reaction evidence="1">
        <text>ATP + protein L-histidine = ADP + protein N-phospho-L-histidine.</text>
        <dbReference type="EC" id="2.7.13.3"/>
    </reaction>
</comment>
<dbReference type="InterPro" id="IPR003661">
    <property type="entry name" value="HisK_dim/P_dom"/>
</dbReference>
<dbReference type="SMART" id="SM00388">
    <property type="entry name" value="HisKA"/>
    <property type="match status" value="1"/>
</dbReference>
<evidence type="ECO:0000313" key="10">
    <source>
        <dbReference type="EMBL" id="MPL99634.1"/>
    </source>
</evidence>
<dbReference type="InterPro" id="IPR050351">
    <property type="entry name" value="BphY/WalK/GraS-like"/>
</dbReference>
<dbReference type="GO" id="GO:0016036">
    <property type="term" value="P:cellular response to phosphate starvation"/>
    <property type="evidence" value="ECO:0007669"/>
    <property type="project" value="TreeGrafter"/>
</dbReference>
<dbReference type="Pfam" id="PF00512">
    <property type="entry name" value="HisKA"/>
    <property type="match status" value="1"/>
</dbReference>
<gene>
    <name evidence="10" type="primary">sasA_130</name>
    <name evidence="10" type="ORF">SDC9_45852</name>
</gene>
<dbReference type="InterPro" id="IPR036890">
    <property type="entry name" value="HATPase_C_sf"/>
</dbReference>
<evidence type="ECO:0000259" key="9">
    <source>
        <dbReference type="PROSITE" id="PS50885"/>
    </source>
</evidence>
<dbReference type="EMBL" id="VSSQ01000678">
    <property type="protein sequence ID" value="MPL99634.1"/>
    <property type="molecule type" value="Genomic_DNA"/>
</dbReference>
<dbReference type="PROSITE" id="PS50885">
    <property type="entry name" value="HAMP"/>
    <property type="match status" value="1"/>
</dbReference>
<dbReference type="GO" id="GO:0005886">
    <property type="term" value="C:plasma membrane"/>
    <property type="evidence" value="ECO:0007669"/>
    <property type="project" value="TreeGrafter"/>
</dbReference>
<feature type="domain" description="Histidine kinase" evidence="8">
    <location>
        <begin position="272"/>
        <end position="481"/>
    </location>
</feature>
<dbReference type="SUPFAM" id="SSF158472">
    <property type="entry name" value="HAMP domain-like"/>
    <property type="match status" value="1"/>
</dbReference>
<dbReference type="Pfam" id="PF00672">
    <property type="entry name" value="HAMP"/>
    <property type="match status" value="1"/>
</dbReference>
<dbReference type="FunFam" id="1.10.287.130:FF:000001">
    <property type="entry name" value="Two-component sensor histidine kinase"/>
    <property type="match status" value="1"/>
</dbReference>
<keyword evidence="7" id="KW-0472">Membrane</keyword>
<evidence type="ECO:0000256" key="1">
    <source>
        <dbReference type="ARBA" id="ARBA00000085"/>
    </source>
</evidence>
<dbReference type="PANTHER" id="PTHR45453">
    <property type="entry name" value="PHOSPHATE REGULON SENSOR PROTEIN PHOR"/>
    <property type="match status" value="1"/>
</dbReference>
<dbReference type="SMART" id="SM00304">
    <property type="entry name" value="HAMP"/>
    <property type="match status" value="1"/>
</dbReference>
<organism evidence="10">
    <name type="scientific">bioreactor metagenome</name>
    <dbReference type="NCBI Taxonomy" id="1076179"/>
    <lineage>
        <taxon>unclassified sequences</taxon>
        <taxon>metagenomes</taxon>
        <taxon>ecological metagenomes</taxon>
    </lineage>
</organism>
<evidence type="ECO:0000256" key="2">
    <source>
        <dbReference type="ARBA" id="ARBA00012438"/>
    </source>
</evidence>
<feature type="domain" description="HAMP" evidence="9">
    <location>
        <begin position="205"/>
        <end position="257"/>
    </location>
</feature>
<evidence type="ECO:0000256" key="7">
    <source>
        <dbReference type="SAM" id="Phobius"/>
    </source>
</evidence>
<dbReference type="Gene3D" id="1.10.287.130">
    <property type="match status" value="1"/>
</dbReference>
<evidence type="ECO:0000259" key="8">
    <source>
        <dbReference type="PROSITE" id="PS50109"/>
    </source>
</evidence>
<keyword evidence="3" id="KW-0597">Phosphoprotein</keyword>
<evidence type="ECO:0000256" key="6">
    <source>
        <dbReference type="ARBA" id="ARBA00023012"/>
    </source>
</evidence>
<dbReference type="Gene3D" id="6.10.340.10">
    <property type="match status" value="1"/>
</dbReference>
<keyword evidence="6" id="KW-0902">Two-component regulatory system</keyword>
<evidence type="ECO:0000256" key="5">
    <source>
        <dbReference type="ARBA" id="ARBA00022777"/>
    </source>
</evidence>
<dbReference type="CDD" id="cd06225">
    <property type="entry name" value="HAMP"/>
    <property type="match status" value="1"/>
</dbReference>
<dbReference type="Gene3D" id="3.30.565.10">
    <property type="entry name" value="Histidine kinase-like ATPase, C-terminal domain"/>
    <property type="match status" value="1"/>
</dbReference>
<sequence length="481" mass="52362">MKSRIARKLMLYFAAALFLLAVVIGVIFIILFRAQTIKDHKNDLETRAVSIAGALSEYMGGAGTDGAKGAMGSGKGGYGAYLRFIDDIAMSDVWIVDENLNLITNNQMSGQSYNYADLPEDADLVVKEVFGGKTTFSEGFSSLLSVPTLTVGTPIKVGGQIIGAVLLHSPVEGINDATMQGVGILAVSILAALVLSVVLSVFLALAFTKPLNKMKESALLLAEGDYTARTGIQQKDEIGELAGALDVLSKRLMIAKTESDKLDKLRRDFVANISHELKTPVTVLRGSLEALCDEVVTEPEQVKSYHQQMLNESLYLQRLINDLLDLSKLQNTDFKMEMLELNICDILSDAIRSAGHLAKAKNVEIRQEFDMQSMMVTGDYGRLRQMFLIVLDNAVKFSPAGSKIHVSLNNGAVTISDQGNGIAEEDLPHIFDRFYKAKSEENTNGSGLGLAIAKQIADRHNIGVAVTSQLNEGTEFRFKFK</sequence>